<gene>
    <name evidence="2" type="ORF">RFI_39866</name>
</gene>
<protein>
    <submittedName>
        <fullName evidence="2">Uncharacterized protein</fullName>
    </submittedName>
</protein>
<dbReference type="Proteomes" id="UP000023152">
    <property type="component" value="Unassembled WGS sequence"/>
</dbReference>
<comment type="caution">
    <text evidence="2">The sequence shown here is derived from an EMBL/GenBank/DDBJ whole genome shotgun (WGS) entry which is preliminary data.</text>
</comment>
<proteinExistence type="predicted"/>
<evidence type="ECO:0000256" key="1">
    <source>
        <dbReference type="SAM" id="MobiDB-lite"/>
    </source>
</evidence>
<keyword evidence="3" id="KW-1185">Reference proteome</keyword>
<evidence type="ECO:0000313" key="2">
    <source>
        <dbReference type="EMBL" id="ETN97658.1"/>
    </source>
</evidence>
<evidence type="ECO:0000313" key="3">
    <source>
        <dbReference type="Proteomes" id="UP000023152"/>
    </source>
</evidence>
<sequence length="294" mass="33437">METIPEEKEVFINPFNVPSFTENENEPETKEESPAPPPLSPQPTPVKSTPVSRSVLESGVFDTSGVEELSEQKKEEIRKILSNTKNQNDGGSSENGDPMKRRTLTRKKSTPSFQQTKYIDPSNPQMIRKAKIITVEGYLKSDRFGDYLCRNLEISPNQARLMTIEQLEDTHQEIRCLITKRYKEKFIENLTKIGLKTIEAVVTPMYNITGFEDILMSNQEFLDCLEEFKLEVQGPPLPLGIRLTLSMAQTAILCNQINSLTGDNVQINPAAFHARSVPQQNFEMEEKYDPRPKI</sequence>
<dbReference type="EMBL" id="ASPP01049018">
    <property type="protein sequence ID" value="ETN97658.1"/>
    <property type="molecule type" value="Genomic_DNA"/>
</dbReference>
<name>X6L8B4_RETFI</name>
<feature type="compositionally biased region" description="Polar residues" evidence="1">
    <location>
        <begin position="110"/>
        <end position="121"/>
    </location>
</feature>
<feature type="compositionally biased region" description="Polar residues" evidence="1">
    <location>
        <begin position="81"/>
        <end position="95"/>
    </location>
</feature>
<reference evidence="2 3" key="1">
    <citation type="journal article" date="2013" name="Curr. Biol.">
        <title>The Genome of the Foraminiferan Reticulomyxa filosa.</title>
        <authorList>
            <person name="Glockner G."/>
            <person name="Hulsmann N."/>
            <person name="Schleicher M."/>
            <person name="Noegel A.A."/>
            <person name="Eichinger L."/>
            <person name="Gallinger C."/>
            <person name="Pawlowski J."/>
            <person name="Sierra R."/>
            <person name="Euteneuer U."/>
            <person name="Pillet L."/>
            <person name="Moustafa A."/>
            <person name="Platzer M."/>
            <person name="Groth M."/>
            <person name="Szafranski K."/>
            <person name="Schliwa M."/>
        </authorList>
    </citation>
    <scope>NUCLEOTIDE SEQUENCE [LARGE SCALE GENOMIC DNA]</scope>
</reference>
<accession>X6L8B4</accession>
<organism evidence="2 3">
    <name type="scientific">Reticulomyxa filosa</name>
    <dbReference type="NCBI Taxonomy" id="46433"/>
    <lineage>
        <taxon>Eukaryota</taxon>
        <taxon>Sar</taxon>
        <taxon>Rhizaria</taxon>
        <taxon>Retaria</taxon>
        <taxon>Foraminifera</taxon>
        <taxon>Monothalamids</taxon>
        <taxon>Reticulomyxidae</taxon>
        <taxon>Reticulomyxa</taxon>
    </lineage>
</organism>
<feature type="region of interest" description="Disordered" evidence="1">
    <location>
        <begin position="1"/>
        <end position="121"/>
    </location>
</feature>
<feature type="compositionally biased region" description="Basic and acidic residues" evidence="1">
    <location>
        <begin position="1"/>
        <end position="10"/>
    </location>
</feature>
<feature type="compositionally biased region" description="Basic and acidic residues" evidence="1">
    <location>
        <begin position="70"/>
        <end position="79"/>
    </location>
</feature>
<dbReference type="AlphaFoldDB" id="X6L8B4"/>
<feature type="compositionally biased region" description="Pro residues" evidence="1">
    <location>
        <begin position="34"/>
        <end position="44"/>
    </location>
</feature>